<dbReference type="InterPro" id="IPR027417">
    <property type="entry name" value="P-loop_NTPase"/>
</dbReference>
<dbReference type="GO" id="GO:0016020">
    <property type="term" value="C:membrane"/>
    <property type="evidence" value="ECO:0007669"/>
    <property type="project" value="UniProtKB-SubCell"/>
</dbReference>
<reference evidence="10 12" key="1">
    <citation type="submission" date="2016-10" db="EMBL/GenBank/DDBJ databases">
        <authorList>
            <person name="Cai Z."/>
        </authorList>
    </citation>
    <scope>NUCLEOTIDE SEQUENCE [LARGE SCALE GENOMIC DNA]</scope>
    <source>
        <strain evidence="10 12">DSM 25227</strain>
    </source>
</reference>
<proteinExistence type="inferred from homology"/>
<keyword evidence="6" id="KW-1278">Translocase</keyword>
<dbReference type="EMBL" id="QGDJ01000001">
    <property type="protein sequence ID" value="PWJ21828.1"/>
    <property type="molecule type" value="Genomic_DNA"/>
</dbReference>
<dbReference type="SUPFAM" id="SSF52540">
    <property type="entry name" value="P-loop containing nucleoside triphosphate hydrolases"/>
    <property type="match status" value="1"/>
</dbReference>
<feature type="domain" description="ABC transporter" evidence="8">
    <location>
        <begin position="21"/>
        <end position="76"/>
    </location>
</feature>
<dbReference type="Proteomes" id="UP000251571">
    <property type="component" value="Unassembled WGS sequence"/>
</dbReference>
<protein>
    <submittedName>
        <fullName evidence="10">Peptide/nickel transport system ATP-binding protein</fullName>
    </submittedName>
</protein>
<keyword evidence="10" id="KW-0547">Nucleotide-binding</keyword>
<evidence type="ECO:0000256" key="1">
    <source>
        <dbReference type="ARBA" id="ARBA00004370"/>
    </source>
</evidence>
<evidence type="ECO:0000256" key="4">
    <source>
        <dbReference type="ARBA" id="ARBA00022475"/>
    </source>
</evidence>
<keyword evidence="7" id="KW-0472">Membrane</keyword>
<evidence type="ECO:0000256" key="2">
    <source>
        <dbReference type="ARBA" id="ARBA00005417"/>
    </source>
</evidence>
<evidence type="ECO:0000256" key="3">
    <source>
        <dbReference type="ARBA" id="ARBA00022448"/>
    </source>
</evidence>
<evidence type="ECO:0000313" key="10">
    <source>
        <dbReference type="EMBL" id="SSA38106.1"/>
    </source>
</evidence>
<dbReference type="Gene3D" id="3.40.50.300">
    <property type="entry name" value="P-loop containing nucleotide triphosphate hydrolases"/>
    <property type="match status" value="1"/>
</dbReference>
<sequence>MGVGDQLIEAFRLHAKGSRKAARAEALAMRDAVSITDPERVRRAYPHEVSGGMGQRIMIAMMLTSDPDILNADEPTGAPEVSVRRQVLTIMEGLLRDRGMGLIFISHDLNLVAASCDRVLIMYAGRLVETCAGNKLHEAPTDRLAVLDRDAAWAEAPGVLS</sequence>
<comment type="subcellular location">
    <subcellularLocation>
        <location evidence="1">Membrane</location>
    </subcellularLocation>
</comment>
<keyword evidence="11" id="KW-1185">Reference proteome</keyword>
<dbReference type="GO" id="GO:0005524">
    <property type="term" value="F:ATP binding"/>
    <property type="evidence" value="ECO:0007669"/>
    <property type="project" value="UniProtKB-KW"/>
</dbReference>
<evidence type="ECO:0000256" key="6">
    <source>
        <dbReference type="ARBA" id="ARBA00022967"/>
    </source>
</evidence>
<dbReference type="Proteomes" id="UP000245839">
    <property type="component" value="Unassembled WGS sequence"/>
</dbReference>
<keyword evidence="10" id="KW-0067">ATP-binding</keyword>
<dbReference type="EMBL" id="UETC01000001">
    <property type="protein sequence ID" value="SSA38106.1"/>
    <property type="molecule type" value="Genomic_DNA"/>
</dbReference>
<dbReference type="GO" id="GO:0016887">
    <property type="term" value="F:ATP hydrolysis activity"/>
    <property type="evidence" value="ECO:0007669"/>
    <property type="project" value="InterPro"/>
</dbReference>
<dbReference type="Pfam" id="PF00005">
    <property type="entry name" value="ABC_tran"/>
    <property type="match status" value="1"/>
</dbReference>
<evidence type="ECO:0000256" key="5">
    <source>
        <dbReference type="ARBA" id="ARBA00022519"/>
    </source>
</evidence>
<reference evidence="9 11" key="2">
    <citation type="submission" date="2018-03" db="EMBL/GenBank/DDBJ databases">
        <title>Genomic Encyclopedia of Archaeal and Bacterial Type Strains, Phase II (KMG-II): from individual species to whole genera.</title>
        <authorList>
            <person name="Goeker M."/>
        </authorList>
    </citation>
    <scope>NUCLEOTIDE SEQUENCE [LARGE SCALE GENOMIC DNA]</scope>
    <source>
        <strain evidence="9 11">DSM 25227</strain>
    </source>
</reference>
<gene>
    <name evidence="9" type="ORF">BCF38_101236</name>
    <name evidence="10" type="ORF">SAMN05421539_101236</name>
</gene>
<dbReference type="PANTHER" id="PTHR43297:SF14">
    <property type="entry name" value="ATPASE AAA-TYPE CORE DOMAIN-CONTAINING PROTEIN"/>
    <property type="match status" value="1"/>
</dbReference>
<accession>A0A2Y9A2L0</accession>
<evidence type="ECO:0000256" key="7">
    <source>
        <dbReference type="ARBA" id="ARBA00023136"/>
    </source>
</evidence>
<keyword evidence="3" id="KW-0813">Transport</keyword>
<keyword evidence="4" id="KW-1003">Cell membrane</keyword>
<dbReference type="AlphaFoldDB" id="A0A2Y9A2L0"/>
<evidence type="ECO:0000313" key="9">
    <source>
        <dbReference type="EMBL" id="PWJ21828.1"/>
    </source>
</evidence>
<comment type="similarity">
    <text evidence="2">Belongs to the ABC transporter superfamily.</text>
</comment>
<keyword evidence="5" id="KW-0997">Cell inner membrane</keyword>
<dbReference type="PANTHER" id="PTHR43297">
    <property type="entry name" value="OLIGOPEPTIDE TRANSPORT ATP-BINDING PROTEIN APPD"/>
    <property type="match status" value="1"/>
</dbReference>
<organism evidence="10 12">
    <name type="scientific">Jannaschia seohaensis</name>
    <dbReference type="NCBI Taxonomy" id="475081"/>
    <lineage>
        <taxon>Bacteria</taxon>
        <taxon>Pseudomonadati</taxon>
        <taxon>Pseudomonadota</taxon>
        <taxon>Alphaproteobacteria</taxon>
        <taxon>Rhodobacterales</taxon>
        <taxon>Roseobacteraceae</taxon>
        <taxon>Jannaschia</taxon>
    </lineage>
</organism>
<dbReference type="InterPro" id="IPR050388">
    <property type="entry name" value="ABC_Ni/Peptide_Import"/>
</dbReference>
<evidence type="ECO:0000313" key="12">
    <source>
        <dbReference type="Proteomes" id="UP000251571"/>
    </source>
</evidence>
<name>A0A2Y9A2L0_9RHOB</name>
<evidence type="ECO:0000313" key="11">
    <source>
        <dbReference type="Proteomes" id="UP000245839"/>
    </source>
</evidence>
<evidence type="ECO:0000259" key="8">
    <source>
        <dbReference type="Pfam" id="PF00005"/>
    </source>
</evidence>
<dbReference type="InterPro" id="IPR003439">
    <property type="entry name" value="ABC_transporter-like_ATP-bd"/>
</dbReference>